<organism evidence="1 2">
    <name type="scientific">Nostoc edaphicum CCNP1411</name>
    <dbReference type="NCBI Taxonomy" id="1472755"/>
    <lineage>
        <taxon>Bacteria</taxon>
        <taxon>Bacillati</taxon>
        <taxon>Cyanobacteriota</taxon>
        <taxon>Cyanophyceae</taxon>
        <taxon>Nostocales</taxon>
        <taxon>Nostocaceae</taxon>
        <taxon>Nostoc</taxon>
    </lineage>
</organism>
<dbReference type="KEGG" id="ned:HUN01_34685"/>
<evidence type="ECO:0000313" key="2">
    <source>
        <dbReference type="Proteomes" id="UP000514713"/>
    </source>
</evidence>
<protein>
    <submittedName>
        <fullName evidence="1">Uncharacterized protein</fullName>
    </submittedName>
</protein>
<dbReference type="Proteomes" id="UP000514713">
    <property type="component" value="Chromosome"/>
</dbReference>
<dbReference type="AlphaFoldDB" id="A0A7D7LFP6"/>
<name>A0A7D7LFP6_9NOSO</name>
<gene>
    <name evidence="1" type="ORF">HUN01_34685</name>
</gene>
<sequence>MMKFAMLFFAVLLTTFGLVDTYQASQADNNNLDQDSLVACKRSKDGQPADQEKDRSGA</sequence>
<reference evidence="2" key="1">
    <citation type="submission" date="2020-06" db="EMBL/GenBank/DDBJ databases">
        <title>Nostoc edaphicum CCNP1411 genome.</title>
        <authorList>
            <person name="Fidor A."/>
            <person name="Grabski M."/>
            <person name="Gawor J."/>
            <person name="Gromadka R."/>
            <person name="Wegrzyn G."/>
            <person name="Mazur-Marzec H."/>
        </authorList>
    </citation>
    <scope>NUCLEOTIDE SEQUENCE [LARGE SCALE GENOMIC DNA]</scope>
    <source>
        <strain evidence="2">CCNP1411</strain>
    </source>
</reference>
<dbReference type="EMBL" id="CP054698">
    <property type="protein sequence ID" value="QMS92493.1"/>
    <property type="molecule type" value="Genomic_DNA"/>
</dbReference>
<dbReference type="RefSeq" id="WP_181932964.1">
    <property type="nucleotide sequence ID" value="NZ_CP054698.1"/>
</dbReference>
<keyword evidence="2" id="KW-1185">Reference proteome</keyword>
<accession>A0A7D7LFP6</accession>
<proteinExistence type="predicted"/>
<evidence type="ECO:0000313" key="1">
    <source>
        <dbReference type="EMBL" id="QMS92493.1"/>
    </source>
</evidence>